<dbReference type="InterPro" id="IPR009003">
    <property type="entry name" value="Peptidase_S1_PA"/>
</dbReference>
<name>A0A8H4AVL5_GIGMA</name>
<feature type="signal peptide" evidence="1">
    <location>
        <begin position="1"/>
        <end position="21"/>
    </location>
</feature>
<protein>
    <submittedName>
        <fullName evidence="2">S1 family peptidase</fullName>
    </submittedName>
</protein>
<evidence type="ECO:0000256" key="1">
    <source>
        <dbReference type="SAM" id="SignalP"/>
    </source>
</evidence>
<dbReference type="EMBL" id="WTPW01000190">
    <property type="protein sequence ID" value="KAF0537295.1"/>
    <property type="molecule type" value="Genomic_DNA"/>
</dbReference>
<dbReference type="OrthoDB" id="3762657at2759"/>
<feature type="chain" id="PRO_5034462922" evidence="1">
    <location>
        <begin position="22"/>
        <end position="414"/>
    </location>
</feature>
<dbReference type="CDD" id="cd21112">
    <property type="entry name" value="alphaLP-like"/>
    <property type="match status" value="1"/>
</dbReference>
<dbReference type="Gene3D" id="2.40.10.10">
    <property type="entry name" value="Trypsin-like serine proteases"/>
    <property type="match status" value="2"/>
</dbReference>
<proteinExistence type="predicted"/>
<evidence type="ECO:0000313" key="2">
    <source>
        <dbReference type="EMBL" id="KAF0537295.1"/>
    </source>
</evidence>
<keyword evidence="3" id="KW-1185">Reference proteome</keyword>
<organism evidence="2 3">
    <name type="scientific">Gigaspora margarita</name>
    <dbReference type="NCBI Taxonomy" id="4874"/>
    <lineage>
        <taxon>Eukaryota</taxon>
        <taxon>Fungi</taxon>
        <taxon>Fungi incertae sedis</taxon>
        <taxon>Mucoromycota</taxon>
        <taxon>Glomeromycotina</taxon>
        <taxon>Glomeromycetes</taxon>
        <taxon>Diversisporales</taxon>
        <taxon>Gigasporaceae</taxon>
        <taxon>Gigaspora</taxon>
    </lineage>
</organism>
<reference evidence="2 3" key="1">
    <citation type="journal article" date="2019" name="Environ. Microbiol.">
        <title>At the nexus of three kingdoms: the genome of the mycorrhizal fungus Gigaspora margarita provides insights into plant, endobacterial and fungal interactions.</title>
        <authorList>
            <person name="Venice F."/>
            <person name="Ghignone S."/>
            <person name="Salvioli di Fossalunga A."/>
            <person name="Amselem J."/>
            <person name="Novero M."/>
            <person name="Xianan X."/>
            <person name="Sedzielewska Toro K."/>
            <person name="Morin E."/>
            <person name="Lipzen A."/>
            <person name="Grigoriev I.V."/>
            <person name="Henrissat B."/>
            <person name="Martin F.M."/>
            <person name="Bonfante P."/>
        </authorList>
    </citation>
    <scope>NUCLEOTIDE SEQUENCE [LARGE SCALE GENOMIC DNA]</scope>
    <source>
        <strain evidence="2 3">BEG34</strain>
    </source>
</reference>
<dbReference type="Proteomes" id="UP000439903">
    <property type="component" value="Unassembled WGS sequence"/>
</dbReference>
<dbReference type="AlphaFoldDB" id="A0A8H4AVL5"/>
<dbReference type="SUPFAM" id="SSF50494">
    <property type="entry name" value="Trypsin-like serine proteases"/>
    <property type="match status" value="1"/>
</dbReference>
<gene>
    <name evidence="2" type="ORF">F8M41_008461</name>
</gene>
<accession>A0A8H4AVL5</accession>
<evidence type="ECO:0000313" key="3">
    <source>
        <dbReference type="Proteomes" id="UP000439903"/>
    </source>
</evidence>
<comment type="caution">
    <text evidence="2">The sequence shown here is derived from an EMBL/GenBank/DDBJ whole genome shotgun (WGS) entry which is preliminary data.</text>
</comment>
<dbReference type="InterPro" id="IPR043504">
    <property type="entry name" value="Peptidase_S1_PA_chymotrypsin"/>
</dbReference>
<keyword evidence="1" id="KW-0732">Signal</keyword>
<sequence length="414" mass="46177">MKSTYILMFIFMLSNYLTVHSQEEPKEPLAKLWNIENDEILKYLSIEKNLSIVDNILKSLLDDVNFGGTNINVIKNMIFINTLNFTKAAEIKTSIEIRQYISLLNFIRADNSTAKLSSRFQDIDNLAKSYIPKYCMGYINSEINNIIIASCNETRNETSNTAFINAINDRMYYPIFTYYNCFNRSNNEVSKRKGGDIGKVGDIGNRILAGDGIESDEGTCSAGFLARSHSNIKYIATAGHCYNPGSYYLLPWNSTTSTVLIGEMQNYLVEPIDFGLIYIGNPIIQPVPSVRNTDSERYNELPIEDIISVSSNGAHLCLSGFFSHVRCGYVTALNGFTSDGEVHNNNIIVVNLRYIPGDSGGPIFSYKDLTHVSLNGILRGGLFDFHDNINGIAGVITINSILSVFNFLEVVTVP</sequence>